<sequence length="175" mass="18987">MTPTQTRRATTAARRKIRRQIAERGFDAREEAWLDAITDGVPVLEAAKATGIAQKLARVRMMMPDFQGEVSRRMVSIRTAAGPRNIALALKLREDGFKPDASAADKKVALEACKYLDIADPRPSARLSIGVSIGPGLVIDLSDDPEPERPVLDLQASRPAPAMSALTNRVDLGDD</sequence>
<dbReference type="Proteomes" id="UP001055125">
    <property type="component" value="Unassembled WGS sequence"/>
</dbReference>
<name>A0ABQ4RTU9_9HYPH</name>
<reference evidence="2" key="1">
    <citation type="journal article" date="2021" name="Front. Microbiol.">
        <title>Comprehensive Comparative Genomics and Phenotyping of Methylobacterium Species.</title>
        <authorList>
            <person name="Alessa O."/>
            <person name="Ogura Y."/>
            <person name="Fujitani Y."/>
            <person name="Takami H."/>
            <person name="Hayashi T."/>
            <person name="Sahin N."/>
            <person name="Tani A."/>
        </authorList>
    </citation>
    <scope>NUCLEOTIDE SEQUENCE</scope>
    <source>
        <strain evidence="2">DSM 19015</strain>
    </source>
</reference>
<protein>
    <submittedName>
        <fullName evidence="2">Uncharacterized protein</fullName>
    </submittedName>
</protein>
<evidence type="ECO:0000313" key="2">
    <source>
        <dbReference type="EMBL" id="GJD94149.1"/>
    </source>
</evidence>
<keyword evidence="3" id="KW-1185">Reference proteome</keyword>
<organism evidence="2 3">
    <name type="scientific">Methylobacterium iners</name>
    <dbReference type="NCBI Taxonomy" id="418707"/>
    <lineage>
        <taxon>Bacteria</taxon>
        <taxon>Pseudomonadati</taxon>
        <taxon>Pseudomonadota</taxon>
        <taxon>Alphaproteobacteria</taxon>
        <taxon>Hyphomicrobiales</taxon>
        <taxon>Methylobacteriaceae</taxon>
        <taxon>Methylobacterium</taxon>
    </lineage>
</organism>
<feature type="region of interest" description="Disordered" evidence="1">
    <location>
        <begin position="140"/>
        <end position="175"/>
    </location>
</feature>
<accession>A0ABQ4RTU9</accession>
<proteinExistence type="predicted"/>
<dbReference type="EMBL" id="BPQP01000019">
    <property type="protein sequence ID" value="GJD94149.1"/>
    <property type="molecule type" value="Genomic_DNA"/>
</dbReference>
<comment type="caution">
    <text evidence="2">The sequence shown here is derived from an EMBL/GenBank/DDBJ whole genome shotgun (WGS) entry which is preliminary data.</text>
</comment>
<reference evidence="2" key="2">
    <citation type="submission" date="2021-08" db="EMBL/GenBank/DDBJ databases">
        <authorList>
            <person name="Tani A."/>
            <person name="Ola A."/>
            <person name="Ogura Y."/>
            <person name="Katsura K."/>
            <person name="Hayashi T."/>
        </authorList>
    </citation>
    <scope>NUCLEOTIDE SEQUENCE</scope>
    <source>
        <strain evidence="2">DSM 19015</strain>
    </source>
</reference>
<evidence type="ECO:0000256" key="1">
    <source>
        <dbReference type="SAM" id="MobiDB-lite"/>
    </source>
</evidence>
<gene>
    <name evidence="2" type="ORF">OCOJLMKI_1351</name>
</gene>
<dbReference type="RefSeq" id="WP_238243335.1">
    <property type="nucleotide sequence ID" value="NZ_BPQP01000019.1"/>
</dbReference>
<evidence type="ECO:0000313" key="3">
    <source>
        <dbReference type="Proteomes" id="UP001055125"/>
    </source>
</evidence>